<gene>
    <name evidence="3" type="ORF">CQ006_15305</name>
</gene>
<proteinExistence type="predicted"/>
<dbReference type="InterPro" id="IPR038522">
    <property type="entry name" value="T4/T6SS_DotU_sf"/>
</dbReference>
<feature type="domain" description="Type IV / VI secretion system DotU" evidence="2">
    <location>
        <begin position="62"/>
        <end position="265"/>
    </location>
</feature>
<dbReference type="Gene3D" id="1.25.40.590">
    <property type="entry name" value="Type IV / VI secretion system, DotU"/>
    <property type="match status" value="1"/>
</dbReference>
<accession>A0A2S9DNY0</accession>
<reference evidence="3 4" key="1">
    <citation type="submission" date="2017-09" db="EMBL/GenBank/DDBJ databases">
        <title>Genomic, metabolic, and phenotypic characteristics of bacterial isolates from the natural microbiome of the model nematode Caenorhabditis elegans.</title>
        <authorList>
            <person name="Zimmermann J."/>
            <person name="Obeng N."/>
            <person name="Yang W."/>
            <person name="Obeng O."/>
            <person name="Kissoyan K."/>
            <person name="Pees B."/>
            <person name="Dirksen P."/>
            <person name="Hoppner M."/>
            <person name="Franke A."/>
            <person name="Rosenstiel P."/>
            <person name="Leippe M."/>
            <person name="Dierking K."/>
            <person name="Kaleta C."/>
            <person name="Schulenburg H."/>
        </authorList>
    </citation>
    <scope>NUCLEOTIDE SEQUENCE [LARGE SCALE GENOMIC DNA]</scope>
    <source>
        <strain evidence="3 4">MYb184</strain>
    </source>
</reference>
<comment type="caution">
    <text evidence="3">The sequence shown here is derived from an EMBL/GenBank/DDBJ whole genome shotgun (WGS) entry which is preliminary data.</text>
</comment>
<feature type="transmembrane region" description="Helical" evidence="1">
    <location>
        <begin position="243"/>
        <end position="267"/>
    </location>
</feature>
<dbReference type="NCBIfam" id="NF038228">
    <property type="entry name" value="IcmH_DotU_IVB"/>
    <property type="match status" value="1"/>
</dbReference>
<dbReference type="AlphaFoldDB" id="A0A2S9DNY0"/>
<keyword evidence="1" id="KW-0472">Membrane</keyword>
<dbReference type="EMBL" id="PCQE01000023">
    <property type="protein sequence ID" value="PRC02948.1"/>
    <property type="molecule type" value="Genomic_DNA"/>
</dbReference>
<evidence type="ECO:0000313" key="4">
    <source>
        <dbReference type="Proteomes" id="UP000239458"/>
    </source>
</evidence>
<keyword evidence="1" id="KW-1133">Transmembrane helix</keyword>
<dbReference type="PANTHER" id="PTHR38033">
    <property type="entry name" value="MEMBRANE PROTEIN-RELATED"/>
    <property type="match status" value="1"/>
</dbReference>
<evidence type="ECO:0000256" key="1">
    <source>
        <dbReference type="SAM" id="Phobius"/>
    </source>
</evidence>
<protein>
    <recommendedName>
        <fullName evidence="2">Type IV / VI secretion system DotU domain-containing protein</fullName>
    </recommendedName>
</protein>
<organism evidence="3 4">
    <name type="scientific">Pseudomonas cedrina</name>
    <dbReference type="NCBI Taxonomy" id="651740"/>
    <lineage>
        <taxon>Bacteria</taxon>
        <taxon>Pseudomonadati</taxon>
        <taxon>Pseudomonadota</taxon>
        <taxon>Gammaproteobacteria</taxon>
        <taxon>Pseudomonadales</taxon>
        <taxon>Pseudomonadaceae</taxon>
        <taxon>Pseudomonas</taxon>
    </lineage>
</organism>
<evidence type="ECO:0000259" key="2">
    <source>
        <dbReference type="Pfam" id="PF09850"/>
    </source>
</evidence>
<dbReference type="NCBIfam" id="TIGR03349">
    <property type="entry name" value="IV_VI_DotU"/>
    <property type="match status" value="1"/>
</dbReference>
<sequence length="304" mass="34764">MQRDTFGSLDNKTVIVNLDGTAPAQSALTDFEQPPRYEELESHYVYSARKEAIQTFSISPNPLVAAAADLLSDVVRLKQRKRCKDLIKLNKRLNNDIKAFERRTRLAGVEHYEVQTARYLLCTVVDEAVLTTEWGKHSDWPHRSLLSHFHNETSGGEKFFLLVERVIKNPARHLHMLELMYLCLSLGFKGKYAMDTTGGSVELEEIRDDLYRHIRQLRGDTPHELSPQWQGLLREHRTHTRLVPWWLVALFTVISLATLYAGFAWVLKEQRGAVLEPFQLPAPTAIEPTNSVLPKEVANAPSNR</sequence>
<dbReference type="Pfam" id="PF09850">
    <property type="entry name" value="DotU"/>
    <property type="match status" value="1"/>
</dbReference>
<dbReference type="InterPro" id="IPR017732">
    <property type="entry name" value="T4/T6SS_DotU"/>
</dbReference>
<dbReference type="Proteomes" id="UP000239458">
    <property type="component" value="Unassembled WGS sequence"/>
</dbReference>
<name>A0A2S9DNY0_PSECE</name>
<dbReference type="RefSeq" id="WP_105226438.1">
    <property type="nucleotide sequence ID" value="NZ_PCQE01000023.1"/>
</dbReference>
<dbReference type="PANTHER" id="PTHR38033:SF1">
    <property type="entry name" value="DOTU FAMILY TYPE IV_VI SECRETION SYSTEM PROTEIN"/>
    <property type="match status" value="1"/>
</dbReference>
<keyword evidence="1" id="KW-0812">Transmembrane</keyword>
<evidence type="ECO:0000313" key="3">
    <source>
        <dbReference type="EMBL" id="PRC02948.1"/>
    </source>
</evidence>